<keyword evidence="7" id="KW-0325">Glycoprotein</keyword>
<gene>
    <name evidence="13" type="ORF">LWI29_003524</name>
</gene>
<feature type="binding site" evidence="10">
    <location>
        <position position="318"/>
    </location>
    <ligand>
        <name>Mn(2+)</name>
        <dbReference type="ChEBI" id="CHEBI:29035"/>
    </ligand>
</feature>
<dbReference type="CDD" id="cd02241">
    <property type="entry name" value="cupin_OxOx"/>
    <property type="match status" value="1"/>
</dbReference>
<feature type="binding site" evidence="9">
    <location>
        <position position="313"/>
    </location>
    <ligand>
        <name>oxalate</name>
        <dbReference type="ChEBI" id="CHEBI:30623"/>
    </ligand>
</feature>
<reference evidence="13" key="2">
    <citation type="submission" date="2023-06" db="EMBL/GenBank/DDBJ databases">
        <authorList>
            <person name="Swenson N.G."/>
            <person name="Wegrzyn J.L."/>
            <person name="Mcevoy S.L."/>
        </authorList>
    </citation>
    <scope>NUCLEOTIDE SEQUENCE</scope>
    <source>
        <strain evidence="13">NS2018</strain>
        <tissue evidence="13">Leaf</tissue>
    </source>
</reference>
<comment type="caution">
    <text evidence="13">The sequence shown here is derived from an EMBL/GenBank/DDBJ whole genome shotgun (WGS) entry which is preliminary data.</text>
</comment>
<evidence type="ECO:0000256" key="3">
    <source>
        <dbReference type="ARBA" id="ARBA00022523"/>
    </source>
</evidence>
<accession>A0AA39SSN5</accession>
<dbReference type="InterPro" id="IPR014710">
    <property type="entry name" value="RmlC-like_jellyroll"/>
</dbReference>
<dbReference type="PRINTS" id="PR00325">
    <property type="entry name" value="GERMIN"/>
</dbReference>
<organism evidence="13 14">
    <name type="scientific">Acer saccharum</name>
    <name type="common">Sugar maple</name>
    <dbReference type="NCBI Taxonomy" id="4024"/>
    <lineage>
        <taxon>Eukaryota</taxon>
        <taxon>Viridiplantae</taxon>
        <taxon>Streptophyta</taxon>
        <taxon>Embryophyta</taxon>
        <taxon>Tracheophyta</taxon>
        <taxon>Spermatophyta</taxon>
        <taxon>Magnoliopsida</taxon>
        <taxon>eudicotyledons</taxon>
        <taxon>Gunneridae</taxon>
        <taxon>Pentapetalae</taxon>
        <taxon>rosids</taxon>
        <taxon>malvids</taxon>
        <taxon>Sapindales</taxon>
        <taxon>Sapindaceae</taxon>
        <taxon>Hippocastanoideae</taxon>
        <taxon>Acereae</taxon>
        <taxon>Acer</taxon>
    </lineage>
</organism>
<evidence type="ECO:0000313" key="13">
    <source>
        <dbReference type="EMBL" id="KAK0599242.1"/>
    </source>
</evidence>
<dbReference type="SMART" id="SM00835">
    <property type="entry name" value="Cupin_1"/>
    <property type="match status" value="1"/>
</dbReference>
<dbReference type="SUPFAM" id="SSF51182">
    <property type="entry name" value="RmlC-like cupins"/>
    <property type="match status" value="1"/>
</dbReference>
<evidence type="ECO:0000256" key="4">
    <source>
        <dbReference type="ARBA" id="ARBA00022525"/>
    </source>
</evidence>
<feature type="region of interest" description="Disordered" evidence="11">
    <location>
        <begin position="1"/>
        <end position="27"/>
    </location>
</feature>
<feature type="region of interest" description="Disordered" evidence="11">
    <location>
        <begin position="157"/>
        <end position="209"/>
    </location>
</feature>
<proteinExistence type="inferred from homology"/>
<evidence type="ECO:0000256" key="7">
    <source>
        <dbReference type="ARBA" id="ARBA00023180"/>
    </source>
</evidence>
<reference evidence="13" key="1">
    <citation type="journal article" date="2022" name="Plant J.">
        <title>Strategies of tolerance reflected in two North American maple genomes.</title>
        <authorList>
            <person name="McEvoy S.L."/>
            <person name="Sezen U.U."/>
            <person name="Trouern-Trend A."/>
            <person name="McMahon S.M."/>
            <person name="Schaberg P.G."/>
            <person name="Yang J."/>
            <person name="Wegrzyn J.L."/>
            <person name="Swenson N.G."/>
        </authorList>
    </citation>
    <scope>NUCLEOTIDE SEQUENCE</scope>
    <source>
        <strain evidence="13">NS2018</strain>
    </source>
</reference>
<evidence type="ECO:0000256" key="6">
    <source>
        <dbReference type="ARBA" id="ARBA00022729"/>
    </source>
</evidence>
<keyword evidence="14" id="KW-1185">Reference proteome</keyword>
<evidence type="ECO:0000256" key="10">
    <source>
        <dbReference type="PIRSR" id="PIRSR601929-2"/>
    </source>
</evidence>
<evidence type="ECO:0000256" key="5">
    <source>
        <dbReference type="ARBA" id="ARBA00022723"/>
    </source>
</evidence>
<feature type="binding site" evidence="10">
    <location>
        <position position="364"/>
    </location>
    <ligand>
        <name>Mn(2+)</name>
        <dbReference type="ChEBI" id="CHEBI:29035"/>
    </ligand>
</feature>
<comment type="similarity">
    <text evidence="2">Belongs to the germin family.</text>
</comment>
<keyword evidence="5 9" id="KW-0479">Metal-binding</keyword>
<sequence length="379" mass="41787">MVSSDNSLSSEEVKVVANGSNRRVKDPISNGLEKFQYSVEPSLEESLQAHLNDIEAKFVRTKFGVDLGVQLGSSRPHNKDLDIGLSIEEDSISGQSVEVEKKGMVSNIFSPTRRVEGELMVVSSNNNHLQGQRDRKKRYSAKKHGMKYRLPVTMEAKERDSGIVSRKREGEIPDQPEQASARAVLRSGKAMGDSNMEADRKEDELEKKDDVEVASLEPMPQLHKSPTPYVLPIPFPGRLKNSKMDLFVNGKFCKDPKLATPNDFFFSGLNIPRNTENQFGSTVTPVNVAQIPGLNTLGISLARIDYAPYGGLNPPNIHPRATGILVVQEGTLYVGFVTSNPENKLFTKVLNKGDVFVFPAGLIHFHFNIGKTKAVAITA</sequence>
<feature type="compositionally biased region" description="Polar residues" evidence="11">
    <location>
        <begin position="1"/>
        <end position="10"/>
    </location>
</feature>
<keyword evidence="4" id="KW-0964">Secreted</keyword>
<dbReference type="InterPro" id="IPR006045">
    <property type="entry name" value="Cupin_1"/>
</dbReference>
<evidence type="ECO:0000256" key="2">
    <source>
        <dbReference type="ARBA" id="ARBA00007456"/>
    </source>
</evidence>
<evidence type="ECO:0000259" key="12">
    <source>
        <dbReference type="SMART" id="SM00835"/>
    </source>
</evidence>
<keyword evidence="6" id="KW-0732">Signal</keyword>
<dbReference type="GO" id="GO:0030145">
    <property type="term" value="F:manganese ion binding"/>
    <property type="evidence" value="ECO:0007669"/>
    <property type="project" value="InterPro"/>
</dbReference>
<name>A0AA39SSN5_ACESA</name>
<dbReference type="EMBL" id="JAUESC010000003">
    <property type="protein sequence ID" value="KAK0599242.1"/>
    <property type="molecule type" value="Genomic_DNA"/>
</dbReference>
<protein>
    <recommendedName>
        <fullName evidence="12">Cupin type-1 domain-containing protein</fullName>
    </recommendedName>
</protein>
<dbReference type="PANTHER" id="PTHR31238">
    <property type="entry name" value="GERMIN-LIKE PROTEIN SUBFAMILY 3 MEMBER 3"/>
    <property type="match status" value="1"/>
</dbReference>
<dbReference type="Gene3D" id="2.60.120.10">
    <property type="entry name" value="Jelly Rolls"/>
    <property type="match status" value="1"/>
</dbReference>
<evidence type="ECO:0000313" key="14">
    <source>
        <dbReference type="Proteomes" id="UP001168877"/>
    </source>
</evidence>
<dbReference type="Proteomes" id="UP001168877">
    <property type="component" value="Unassembled WGS sequence"/>
</dbReference>
<feature type="compositionally biased region" description="Basic and acidic residues" evidence="11">
    <location>
        <begin position="157"/>
        <end position="171"/>
    </location>
</feature>
<feature type="binding site" evidence="9">
    <location>
        <position position="318"/>
    </location>
    <ligand>
        <name>oxalate</name>
        <dbReference type="ChEBI" id="CHEBI:30623"/>
    </ligand>
</feature>
<comment type="subcellular location">
    <subcellularLocation>
        <location evidence="1">Secreted</location>
        <location evidence="1">Extracellular space</location>
        <location evidence="1">Apoplast</location>
    </subcellularLocation>
</comment>
<feature type="compositionally biased region" description="Basic and acidic residues" evidence="11">
    <location>
        <begin position="197"/>
        <end position="209"/>
    </location>
</feature>
<dbReference type="AlphaFoldDB" id="A0AA39SSN5"/>
<evidence type="ECO:0000256" key="11">
    <source>
        <dbReference type="SAM" id="MobiDB-lite"/>
    </source>
</evidence>
<evidence type="ECO:0000256" key="9">
    <source>
        <dbReference type="PIRSR" id="PIRSR601929-1"/>
    </source>
</evidence>
<dbReference type="InterPro" id="IPR001929">
    <property type="entry name" value="Germin"/>
</dbReference>
<dbReference type="InterPro" id="IPR011051">
    <property type="entry name" value="RmlC_Cupin_sf"/>
</dbReference>
<keyword evidence="3" id="KW-0052">Apoplast</keyword>
<dbReference type="GO" id="GO:0048046">
    <property type="term" value="C:apoplast"/>
    <property type="evidence" value="ECO:0007669"/>
    <property type="project" value="UniProtKB-SubCell"/>
</dbReference>
<feature type="domain" description="Cupin type-1" evidence="12">
    <location>
        <begin position="267"/>
        <end position="376"/>
    </location>
</feature>
<evidence type="ECO:0000256" key="1">
    <source>
        <dbReference type="ARBA" id="ARBA00004271"/>
    </source>
</evidence>
<evidence type="ECO:0000256" key="8">
    <source>
        <dbReference type="ARBA" id="ARBA00023211"/>
    </source>
</evidence>
<dbReference type="Pfam" id="PF00190">
    <property type="entry name" value="Cupin_1"/>
    <property type="match status" value="1"/>
</dbReference>
<keyword evidence="8 9" id="KW-0464">Manganese</keyword>